<gene>
    <name evidence="1" type="ORF">SKUN_00632</name>
</gene>
<dbReference type="KEGG" id="skn:SKUN_00632"/>
<evidence type="ECO:0000313" key="1">
    <source>
        <dbReference type="EMBL" id="ALA97525.1"/>
    </source>
</evidence>
<organism evidence="1 2">
    <name type="scientific">Spiroplasma kunkelii CR2-3x</name>
    <dbReference type="NCBI Taxonomy" id="273035"/>
    <lineage>
        <taxon>Bacteria</taxon>
        <taxon>Bacillati</taxon>
        <taxon>Mycoplasmatota</taxon>
        <taxon>Mollicutes</taxon>
        <taxon>Entomoplasmatales</taxon>
        <taxon>Spiroplasmataceae</taxon>
        <taxon>Spiroplasma</taxon>
    </lineage>
</organism>
<evidence type="ECO:0000313" key="2">
    <source>
        <dbReference type="Proteomes" id="UP000062963"/>
    </source>
</evidence>
<reference evidence="1 2" key="1">
    <citation type="journal article" date="2015" name="Genome Announc.">
        <title>Complete Genome Sequence of Spiroplasma kunkelii Strain CR2-3x, Causal Agent of Corn Stunt Disease in Zea mays L.</title>
        <authorList>
            <person name="Davis R.E."/>
            <person name="Shao J."/>
            <person name="Dally E.L."/>
            <person name="Zhao Y."/>
            <person name="Gasparich G.E."/>
            <person name="Gaynor B.J."/>
            <person name="Athey J.C."/>
            <person name="Harrison N.A."/>
            <person name="Donofrio N."/>
        </authorList>
    </citation>
    <scope>NUCLEOTIDE SEQUENCE [LARGE SCALE GENOMIC DNA]</scope>
    <source>
        <strain evidence="1 2">CR2-3x</strain>
    </source>
</reference>
<dbReference type="AlphaFoldDB" id="A0A0K2JG03"/>
<accession>A0A0K2JG03</accession>
<dbReference type="STRING" id="273035.SKUN_00632"/>
<dbReference type="PATRIC" id="fig|273035.7.peg.759"/>
<dbReference type="EMBL" id="CP010899">
    <property type="protein sequence ID" value="ALA97525.1"/>
    <property type="molecule type" value="Genomic_DNA"/>
</dbReference>
<sequence length="73" mass="8931">MNITEWIKYEKLEKENEKLKKELAELKQQQLYKEDFIICSYSTCSCDYKWVPLHIYQLKDNSKYDKLPSKYGE</sequence>
<proteinExistence type="predicted"/>
<keyword evidence="2" id="KW-1185">Reference proteome</keyword>
<name>A0A0K2JG03_SPIKU</name>
<dbReference type="Proteomes" id="UP000062963">
    <property type="component" value="Chromosome"/>
</dbReference>
<protein>
    <submittedName>
        <fullName evidence="1">Uncharacterized protein</fullName>
    </submittedName>
</protein>
<dbReference type="RefSeq" id="WP_053390780.1">
    <property type="nucleotide sequence ID" value="NZ_CP010899.1"/>
</dbReference>